<dbReference type="AlphaFoldDB" id="A0A0A7UW03"/>
<accession>A0A0A7UW03</accession>
<dbReference type="CDD" id="cd03216">
    <property type="entry name" value="ABC_Carb_Monos_I"/>
    <property type="match status" value="1"/>
</dbReference>
<evidence type="ECO:0000256" key="9">
    <source>
        <dbReference type="ARBA" id="ARBA00023136"/>
    </source>
</evidence>
<dbReference type="Gene3D" id="3.40.50.300">
    <property type="entry name" value="P-loop containing nucleotide triphosphate hydrolases"/>
    <property type="match status" value="2"/>
</dbReference>
<proteinExistence type="predicted"/>
<dbReference type="GO" id="GO:0005886">
    <property type="term" value="C:plasma membrane"/>
    <property type="evidence" value="ECO:0007669"/>
    <property type="project" value="UniProtKB-SubCell"/>
</dbReference>
<keyword evidence="6" id="KW-0547">Nucleotide-binding</keyword>
<evidence type="ECO:0000256" key="8">
    <source>
        <dbReference type="ARBA" id="ARBA00022967"/>
    </source>
</evidence>
<dbReference type="KEGG" id="bchi:OY14_03390"/>
<evidence type="ECO:0000256" key="3">
    <source>
        <dbReference type="ARBA" id="ARBA00022475"/>
    </source>
</evidence>
<dbReference type="SUPFAM" id="SSF52540">
    <property type="entry name" value="P-loop containing nucleoside triphosphate hydrolases"/>
    <property type="match status" value="2"/>
</dbReference>
<dbReference type="GO" id="GO:0016887">
    <property type="term" value="F:ATP hydrolysis activity"/>
    <property type="evidence" value="ECO:0007669"/>
    <property type="project" value="InterPro"/>
</dbReference>
<keyword evidence="7 11" id="KW-0067">ATP-binding</keyword>
<feature type="domain" description="ABC transporter" evidence="10">
    <location>
        <begin position="258"/>
        <end position="523"/>
    </location>
</feature>
<dbReference type="Proteomes" id="UP000030940">
    <property type="component" value="Chromosome"/>
</dbReference>
<evidence type="ECO:0000256" key="4">
    <source>
        <dbReference type="ARBA" id="ARBA00022597"/>
    </source>
</evidence>
<dbReference type="STRING" id="1245910.OY14_03390"/>
<dbReference type="HOGENOM" id="CLU_000604_92_0_12"/>
<keyword evidence="9" id="KW-0472">Membrane</keyword>
<dbReference type="PANTHER" id="PTHR43790:SF4">
    <property type="entry name" value="GUANOSINE IMPORT ATP-BINDING PROTEIN NUPO"/>
    <property type="match status" value="1"/>
</dbReference>
<dbReference type="PANTHER" id="PTHR43790">
    <property type="entry name" value="CARBOHYDRATE TRANSPORT ATP-BINDING PROTEIN MG119-RELATED"/>
    <property type="match status" value="1"/>
</dbReference>
<keyword evidence="2" id="KW-0813">Transport</keyword>
<evidence type="ECO:0000256" key="2">
    <source>
        <dbReference type="ARBA" id="ARBA00022448"/>
    </source>
</evidence>
<keyword evidence="8" id="KW-1278">Translocase</keyword>
<dbReference type="PROSITE" id="PS50893">
    <property type="entry name" value="ABC_TRANSPORTER_2"/>
    <property type="match status" value="2"/>
</dbReference>
<dbReference type="GO" id="GO:0005524">
    <property type="term" value="F:ATP binding"/>
    <property type="evidence" value="ECO:0007669"/>
    <property type="project" value="UniProtKB-KW"/>
</dbReference>
<dbReference type="Pfam" id="PF00005">
    <property type="entry name" value="ABC_tran"/>
    <property type="match status" value="2"/>
</dbReference>
<dbReference type="InterPro" id="IPR017871">
    <property type="entry name" value="ABC_transporter-like_CS"/>
</dbReference>
<sequence>MKEDILVLENITKKYGDFIANDNVSIKFKAGEVHAILGENGAGKTTLMKTIYGLHQVNSGRIILKGKEVSFKDSSESIRNGIGMVFQHFMLIPQFTAIQNIILGYENSKFGFLNYKQAREKINCLSEKYGLKIDLEKKVEDLSVGMEQKIEILKVLYRNADIIIFDEPTAVLAPSEVDDFINILKTLTQEGHTVILITHKIKEIRSIAKQCTIMRLGKVVKTVNIAEVDDKDLTKLMIGKEVVLRASKAQFENHFNVLEIKNLSVKDERGVLKVKDVNLNLRNGEILGISGIEGSGQEDLVDAILGLKSIFKGDIFKKSSSGILESLKGLTIKQIINKKIGNIPSDRQRHGLILEFNVMQNIGLKSFDNPDYLRLKKNQLKSGLSFNFIKRQFVGFDLNFLKKLSNQLVNYFDIRPRDVLNKVKYLSGGNQQKVIIAREISLEPDILLAIQPTRGLDVGAVENIYKRIIEQRDAGRSILLISFELDELVNVCDRIAVMHSGRIVGILEGNFDIDVIGKMMMGLS</sequence>
<dbReference type="InterPro" id="IPR050107">
    <property type="entry name" value="ABC_carbohydrate_import_ATPase"/>
</dbReference>
<evidence type="ECO:0000259" key="10">
    <source>
        <dbReference type="PROSITE" id="PS50893"/>
    </source>
</evidence>
<keyword evidence="5" id="KW-0677">Repeat</keyword>
<evidence type="ECO:0000256" key="6">
    <source>
        <dbReference type="ARBA" id="ARBA00022741"/>
    </source>
</evidence>
<dbReference type="FunFam" id="3.40.50.300:FF:000127">
    <property type="entry name" value="Ribose import ATP-binding protein RbsA"/>
    <property type="match status" value="1"/>
</dbReference>
<evidence type="ECO:0000256" key="7">
    <source>
        <dbReference type="ARBA" id="ARBA00022840"/>
    </source>
</evidence>
<dbReference type="InterPro" id="IPR027417">
    <property type="entry name" value="P-loop_NTPase"/>
</dbReference>
<evidence type="ECO:0000256" key="5">
    <source>
        <dbReference type="ARBA" id="ARBA00022737"/>
    </source>
</evidence>
<dbReference type="InterPro" id="IPR003439">
    <property type="entry name" value="ABC_transporter-like_ATP-bd"/>
</dbReference>
<keyword evidence="4" id="KW-0762">Sugar transport</keyword>
<dbReference type="SMART" id="SM00382">
    <property type="entry name" value="AAA"/>
    <property type="match status" value="1"/>
</dbReference>
<gene>
    <name evidence="11" type="ORF">OY14_03390</name>
</gene>
<comment type="subcellular location">
    <subcellularLocation>
        <location evidence="1">Cell membrane</location>
        <topology evidence="1">Peripheral membrane protein</topology>
    </subcellularLocation>
</comment>
<dbReference type="CDD" id="cd03215">
    <property type="entry name" value="ABC_Carb_Monos_II"/>
    <property type="match status" value="1"/>
</dbReference>
<protein>
    <submittedName>
        <fullName evidence="11">Ribose ABC transporter ATP-binding protein</fullName>
    </submittedName>
</protein>
<evidence type="ECO:0000313" key="12">
    <source>
        <dbReference type="Proteomes" id="UP000030940"/>
    </source>
</evidence>
<evidence type="ECO:0000256" key="1">
    <source>
        <dbReference type="ARBA" id="ARBA00004202"/>
    </source>
</evidence>
<keyword evidence="3" id="KW-1003">Cell membrane</keyword>
<dbReference type="InterPro" id="IPR003593">
    <property type="entry name" value="AAA+_ATPase"/>
</dbReference>
<name>A0A0A7UW03_9SPIR</name>
<keyword evidence="12" id="KW-1185">Reference proteome</keyword>
<feature type="domain" description="ABC transporter" evidence="10">
    <location>
        <begin position="6"/>
        <end position="241"/>
    </location>
</feature>
<dbReference type="PROSITE" id="PS00211">
    <property type="entry name" value="ABC_TRANSPORTER_1"/>
    <property type="match status" value="1"/>
</dbReference>
<dbReference type="EMBL" id="CP009910">
    <property type="protein sequence ID" value="AJA90466.1"/>
    <property type="molecule type" value="Genomic_DNA"/>
</dbReference>
<reference evidence="11 12" key="1">
    <citation type="journal article" date="2015" name="Genome Announc.">
        <title>Genome Sequence of Borrelia chilensis VA1, a South American Member of the Lyme Borreliosis Group.</title>
        <authorList>
            <person name="Huang W."/>
            <person name="Ojaimi C."/>
            <person name="Fallon J.T."/>
            <person name="Travisany D."/>
            <person name="Maass A."/>
            <person name="Ivanova L."/>
            <person name="Tomova A."/>
            <person name="Gonzalez-Acuna D."/>
            <person name="Godfrey H.P."/>
            <person name="Cabello F.C."/>
        </authorList>
    </citation>
    <scope>NUCLEOTIDE SEQUENCE [LARGE SCALE GENOMIC DNA]</scope>
    <source>
        <strain evidence="11 12">VA1</strain>
    </source>
</reference>
<organism evidence="11 12">
    <name type="scientific">Borreliella chilensis</name>
    <dbReference type="NCBI Taxonomy" id="1245910"/>
    <lineage>
        <taxon>Bacteria</taxon>
        <taxon>Pseudomonadati</taxon>
        <taxon>Spirochaetota</taxon>
        <taxon>Spirochaetia</taxon>
        <taxon>Spirochaetales</taxon>
        <taxon>Borreliaceae</taxon>
        <taxon>Borreliella</taxon>
    </lineage>
</organism>
<evidence type="ECO:0000313" key="11">
    <source>
        <dbReference type="EMBL" id="AJA90466.1"/>
    </source>
</evidence>